<dbReference type="EMBL" id="JAIWYP010000002">
    <property type="protein sequence ID" value="KAH3862192.1"/>
    <property type="molecule type" value="Genomic_DNA"/>
</dbReference>
<evidence type="ECO:0000256" key="5">
    <source>
        <dbReference type="ARBA" id="ARBA00023136"/>
    </source>
</evidence>
<evidence type="ECO:0000256" key="3">
    <source>
        <dbReference type="ARBA" id="ARBA00022692"/>
    </source>
</evidence>
<evidence type="ECO:0000256" key="7">
    <source>
        <dbReference type="SAM" id="Phobius"/>
    </source>
</evidence>
<feature type="transmembrane region" description="Helical" evidence="7">
    <location>
        <begin position="349"/>
        <end position="370"/>
    </location>
</feature>
<organism evidence="10 11">
    <name type="scientific">Dreissena polymorpha</name>
    <name type="common">Zebra mussel</name>
    <name type="synonym">Mytilus polymorpha</name>
    <dbReference type="NCBI Taxonomy" id="45954"/>
    <lineage>
        <taxon>Eukaryota</taxon>
        <taxon>Metazoa</taxon>
        <taxon>Spiralia</taxon>
        <taxon>Lophotrochozoa</taxon>
        <taxon>Mollusca</taxon>
        <taxon>Bivalvia</taxon>
        <taxon>Autobranchia</taxon>
        <taxon>Heteroconchia</taxon>
        <taxon>Euheterodonta</taxon>
        <taxon>Imparidentia</taxon>
        <taxon>Neoheterodontei</taxon>
        <taxon>Myida</taxon>
        <taxon>Dreissenoidea</taxon>
        <taxon>Dreissenidae</taxon>
        <taxon>Dreissena</taxon>
    </lineage>
</organism>
<evidence type="ECO:0000256" key="4">
    <source>
        <dbReference type="ARBA" id="ARBA00022989"/>
    </source>
</evidence>
<dbReference type="Gene3D" id="1.10.287.70">
    <property type="match status" value="1"/>
</dbReference>
<proteinExistence type="inferred from homology"/>
<feature type="transmembrane region" description="Helical" evidence="7">
    <location>
        <begin position="201"/>
        <end position="222"/>
    </location>
</feature>
<accession>A0A9D4LNT2</accession>
<evidence type="ECO:0000313" key="10">
    <source>
        <dbReference type="EMBL" id="KAH3862192.1"/>
    </source>
</evidence>
<keyword evidence="3 7" id="KW-0812">Transmembrane</keyword>
<dbReference type="GO" id="GO:0016020">
    <property type="term" value="C:membrane"/>
    <property type="evidence" value="ECO:0007669"/>
    <property type="project" value="UniProtKB-SubCell"/>
</dbReference>
<dbReference type="GO" id="GO:0005262">
    <property type="term" value="F:calcium channel activity"/>
    <property type="evidence" value="ECO:0007669"/>
    <property type="project" value="TreeGrafter"/>
</dbReference>
<feature type="domain" description="Polycystin cation channel PKD1/PKD2" evidence="8">
    <location>
        <begin position="161"/>
        <end position="373"/>
    </location>
</feature>
<evidence type="ECO:0000313" key="11">
    <source>
        <dbReference type="Proteomes" id="UP000828390"/>
    </source>
</evidence>
<dbReference type="PRINTS" id="PR01433">
    <property type="entry name" value="POLYCYSTIN2"/>
</dbReference>
<dbReference type="PANTHER" id="PTHR10877">
    <property type="entry name" value="POLYCYSTIN FAMILY MEMBER"/>
    <property type="match status" value="1"/>
</dbReference>
<feature type="transmembrane region" description="Helical" evidence="7">
    <location>
        <begin position="161"/>
        <end position="181"/>
    </location>
</feature>
<dbReference type="Proteomes" id="UP000828390">
    <property type="component" value="Unassembled WGS sequence"/>
</dbReference>
<dbReference type="PANTHER" id="PTHR10877:SF194">
    <property type="entry name" value="LOCATION OF VULVA DEFECTIVE 1"/>
    <property type="match status" value="1"/>
</dbReference>
<evidence type="ECO:0008006" key="12">
    <source>
        <dbReference type="Google" id="ProtNLM"/>
    </source>
</evidence>
<dbReference type="InterPro" id="IPR046791">
    <property type="entry name" value="Polycystin_dom"/>
</dbReference>
<dbReference type="GO" id="GO:0005509">
    <property type="term" value="F:calcium ion binding"/>
    <property type="evidence" value="ECO:0007669"/>
    <property type="project" value="InterPro"/>
</dbReference>
<dbReference type="Pfam" id="PF08016">
    <property type="entry name" value="PKD_channel"/>
    <property type="match status" value="1"/>
</dbReference>
<evidence type="ECO:0000256" key="1">
    <source>
        <dbReference type="ARBA" id="ARBA00004141"/>
    </source>
</evidence>
<dbReference type="GO" id="GO:0050982">
    <property type="term" value="P:detection of mechanical stimulus"/>
    <property type="evidence" value="ECO:0007669"/>
    <property type="project" value="TreeGrafter"/>
</dbReference>
<evidence type="ECO:0000256" key="6">
    <source>
        <dbReference type="ARBA" id="ARBA00023180"/>
    </source>
</evidence>
<evidence type="ECO:0000256" key="2">
    <source>
        <dbReference type="ARBA" id="ARBA00007200"/>
    </source>
</evidence>
<keyword evidence="4 7" id="KW-1133">Transmembrane helix</keyword>
<protein>
    <recommendedName>
        <fullName evidence="12">Polycystin cation channel PKD1/PKD2 domain-containing protein</fullName>
    </recommendedName>
</protein>
<gene>
    <name evidence="10" type="ORF">DPMN_025158</name>
</gene>
<feature type="domain" description="Polycystin" evidence="9">
    <location>
        <begin position="17"/>
        <end position="150"/>
    </location>
</feature>
<dbReference type="Pfam" id="PF20519">
    <property type="entry name" value="Polycystin_dom"/>
    <property type="match status" value="1"/>
</dbReference>
<comment type="subcellular location">
    <subcellularLocation>
        <location evidence="1">Membrane</location>
        <topology evidence="1">Multi-pass membrane protein</topology>
    </subcellularLocation>
</comment>
<comment type="similarity">
    <text evidence="2">Belongs to the polycystin family.</text>
</comment>
<dbReference type="InterPro" id="IPR051223">
    <property type="entry name" value="Polycystin"/>
</dbReference>
<evidence type="ECO:0000259" key="8">
    <source>
        <dbReference type="Pfam" id="PF08016"/>
    </source>
</evidence>
<comment type="caution">
    <text evidence="10">The sequence shown here is derived from an EMBL/GenBank/DDBJ whole genome shotgun (WGS) entry which is preliminary data.</text>
</comment>
<dbReference type="AlphaFoldDB" id="A0A9D4LNT2"/>
<keyword evidence="6" id="KW-0325">Glycoprotein</keyword>
<reference evidence="10" key="1">
    <citation type="journal article" date="2019" name="bioRxiv">
        <title>The Genome of the Zebra Mussel, Dreissena polymorpha: A Resource for Invasive Species Research.</title>
        <authorList>
            <person name="McCartney M.A."/>
            <person name="Auch B."/>
            <person name="Kono T."/>
            <person name="Mallez S."/>
            <person name="Zhang Y."/>
            <person name="Obille A."/>
            <person name="Becker A."/>
            <person name="Abrahante J.E."/>
            <person name="Garbe J."/>
            <person name="Badalamenti J.P."/>
            <person name="Herman A."/>
            <person name="Mangelson H."/>
            <person name="Liachko I."/>
            <person name="Sullivan S."/>
            <person name="Sone E.D."/>
            <person name="Koren S."/>
            <person name="Silverstein K.A.T."/>
            <person name="Beckman K.B."/>
            <person name="Gohl D.M."/>
        </authorList>
    </citation>
    <scope>NUCLEOTIDE SEQUENCE</scope>
    <source>
        <strain evidence="10">Duluth1</strain>
        <tissue evidence="10">Whole animal</tissue>
    </source>
</reference>
<feature type="transmembrane region" description="Helical" evidence="7">
    <location>
        <begin position="243"/>
        <end position="267"/>
    </location>
</feature>
<feature type="transmembrane region" description="Helical" evidence="7">
    <location>
        <begin position="287"/>
        <end position="309"/>
    </location>
</feature>
<keyword evidence="11" id="KW-1185">Reference proteome</keyword>
<reference evidence="10" key="2">
    <citation type="submission" date="2020-11" db="EMBL/GenBank/DDBJ databases">
        <authorList>
            <person name="McCartney M.A."/>
            <person name="Auch B."/>
            <person name="Kono T."/>
            <person name="Mallez S."/>
            <person name="Becker A."/>
            <person name="Gohl D.M."/>
            <person name="Silverstein K.A.T."/>
            <person name="Koren S."/>
            <person name="Bechman K.B."/>
            <person name="Herman A."/>
            <person name="Abrahante J.E."/>
            <person name="Garbe J."/>
        </authorList>
    </citation>
    <scope>NUCLEOTIDE SEQUENCE</scope>
    <source>
        <strain evidence="10">Duluth1</strain>
        <tissue evidence="10">Whole animal</tissue>
    </source>
</reference>
<sequence>MTFFSEPCIGPLATKTVCHNRFVEKKKQTHDFCKGWVLFPCPETEKSTSLTSTAWLYKSSDEVWGFTTIADYNSYAGGGYFMKLDVNSDVSKKIFSELKENNWFDNMTRAVILEFSLFNANANLFVYAKFVAEFPEMGGFLPYSTVSVLRLFLHSGPDGDFIMILELVFVLIMFFATLGIAYQLFTDPKTFIKSIWNILDILALIMSYVSTTMFVIKLGIITKTIKVFREDKNEYIGFENLEFYDYFTNATFGILVFILSVRISRILGYSGKINEMAAVICNAADDLRGFLCVFSIATSAYLICGTLLFGRDEGRFKTFFDSFGTITETFIGKNKVTDIIKSQPIYAEIYYATFLLLVLMTLVTMAAAILNFSIADVREEAAKLAPTNIMELIWDRIVVLAGKLQGPKKAKSGCILFFIREWIDVIVLTQTRNRQYFLPKGVFAFLYPFGIIMPPLSDNIITLPRSINNSTPKS</sequence>
<dbReference type="InterPro" id="IPR003915">
    <property type="entry name" value="PKD_2"/>
</dbReference>
<keyword evidence="5 7" id="KW-0472">Membrane</keyword>
<evidence type="ECO:0000259" key="9">
    <source>
        <dbReference type="Pfam" id="PF20519"/>
    </source>
</evidence>
<name>A0A9D4LNT2_DREPO</name>
<dbReference type="InterPro" id="IPR013122">
    <property type="entry name" value="PKD1_2_channel"/>
</dbReference>